<evidence type="ECO:0000256" key="1">
    <source>
        <dbReference type="SAM" id="SignalP"/>
    </source>
</evidence>
<comment type="caution">
    <text evidence="2">The sequence shown here is derived from an EMBL/GenBank/DDBJ whole genome shotgun (WGS) entry which is preliminary data.</text>
</comment>
<reference evidence="2" key="1">
    <citation type="journal article" date="2014" name="Int. J. Syst. Evol. Microbiol.">
        <title>Complete genome sequence of Corynebacterium casei LMG S-19264T (=DSM 44701T), isolated from a smear-ripened cheese.</title>
        <authorList>
            <consortium name="US DOE Joint Genome Institute (JGI-PGF)"/>
            <person name="Walter F."/>
            <person name="Albersmeier A."/>
            <person name="Kalinowski J."/>
            <person name="Ruckert C."/>
        </authorList>
    </citation>
    <scope>NUCLEOTIDE SEQUENCE</scope>
    <source>
        <strain evidence="2">VKM B-2748</strain>
    </source>
</reference>
<protein>
    <recommendedName>
        <fullName evidence="4">Lipoprotein</fullName>
    </recommendedName>
</protein>
<evidence type="ECO:0000313" key="3">
    <source>
        <dbReference type="Proteomes" id="UP001143309"/>
    </source>
</evidence>
<reference evidence="2" key="2">
    <citation type="submission" date="2023-01" db="EMBL/GenBank/DDBJ databases">
        <authorList>
            <person name="Sun Q."/>
            <person name="Evtushenko L."/>
        </authorList>
    </citation>
    <scope>NUCLEOTIDE SEQUENCE</scope>
    <source>
        <strain evidence="2">VKM B-2748</strain>
    </source>
</reference>
<dbReference type="AlphaFoldDB" id="A0A9W6JNB5"/>
<keyword evidence="1" id="KW-0732">Signal</keyword>
<dbReference type="EMBL" id="BSFL01000001">
    <property type="protein sequence ID" value="GLK78623.1"/>
    <property type="molecule type" value="Genomic_DNA"/>
</dbReference>
<organism evidence="2 3">
    <name type="scientific">Methylopila turkensis</name>
    <dbReference type="NCBI Taxonomy" id="1437816"/>
    <lineage>
        <taxon>Bacteria</taxon>
        <taxon>Pseudomonadati</taxon>
        <taxon>Pseudomonadota</taxon>
        <taxon>Alphaproteobacteria</taxon>
        <taxon>Hyphomicrobiales</taxon>
        <taxon>Methylopilaceae</taxon>
        <taxon>Methylopila</taxon>
    </lineage>
</organism>
<feature type="chain" id="PRO_5040948381" description="Lipoprotein" evidence="1">
    <location>
        <begin position="29"/>
        <end position="93"/>
    </location>
</feature>
<dbReference type="PROSITE" id="PS51257">
    <property type="entry name" value="PROKAR_LIPOPROTEIN"/>
    <property type="match status" value="1"/>
</dbReference>
<gene>
    <name evidence="2" type="ORF">GCM10008174_03640</name>
</gene>
<keyword evidence="3" id="KW-1185">Reference proteome</keyword>
<proteinExistence type="predicted"/>
<name>A0A9W6JNB5_9HYPH</name>
<dbReference type="RefSeq" id="WP_271199136.1">
    <property type="nucleotide sequence ID" value="NZ_BSFL01000001.1"/>
</dbReference>
<accession>A0A9W6JNB5</accession>
<sequence length="93" mass="10391">MAKTHDTRRLWPRPLGAAALLAACVGLAGCATDPAQLAAEDMARCRGYGMKPGTEAFANCRMTLDVERRRERSRRLDDLEPRYGRFGPYYGGW</sequence>
<evidence type="ECO:0000313" key="2">
    <source>
        <dbReference type="EMBL" id="GLK78623.1"/>
    </source>
</evidence>
<evidence type="ECO:0008006" key="4">
    <source>
        <dbReference type="Google" id="ProtNLM"/>
    </source>
</evidence>
<feature type="signal peptide" evidence="1">
    <location>
        <begin position="1"/>
        <end position="28"/>
    </location>
</feature>
<dbReference type="Proteomes" id="UP001143309">
    <property type="component" value="Unassembled WGS sequence"/>
</dbReference>